<evidence type="ECO:0000313" key="2">
    <source>
        <dbReference type="EMBL" id="KXF76543.1"/>
    </source>
</evidence>
<dbReference type="AlphaFoldDB" id="A0A135HTP3"/>
<feature type="region of interest" description="Disordered" evidence="1">
    <location>
        <begin position="1"/>
        <end position="21"/>
    </location>
</feature>
<dbReference type="Proteomes" id="UP000070107">
    <property type="component" value="Unassembled WGS sequence"/>
</dbReference>
<comment type="caution">
    <text evidence="2">The sequence shown here is derived from an EMBL/GenBank/DDBJ whole genome shotgun (WGS) entry which is preliminary data.</text>
</comment>
<name>A0A135HTP3_9HYPH</name>
<organism evidence="2 3">
    <name type="scientific">Paramesorhizobium deserti</name>
    <dbReference type="NCBI Taxonomy" id="1494590"/>
    <lineage>
        <taxon>Bacteria</taxon>
        <taxon>Pseudomonadati</taxon>
        <taxon>Pseudomonadota</taxon>
        <taxon>Alphaproteobacteria</taxon>
        <taxon>Hyphomicrobiales</taxon>
        <taxon>Phyllobacteriaceae</taxon>
        <taxon>Paramesorhizobium</taxon>
    </lineage>
</organism>
<proteinExistence type="predicted"/>
<evidence type="ECO:0000256" key="1">
    <source>
        <dbReference type="SAM" id="MobiDB-lite"/>
    </source>
</evidence>
<accession>A0A135HTP3</accession>
<sequence length="70" mass="7871">MNENSRQPGQDPRGRKAAERKKRLAEQLRANLMRRKAQARARRAGDADDRADGIEAASDPVNKLSRTDVE</sequence>
<dbReference type="EMBL" id="LNTU01000023">
    <property type="protein sequence ID" value="KXF76543.1"/>
    <property type="molecule type" value="Genomic_DNA"/>
</dbReference>
<evidence type="ECO:0000313" key="3">
    <source>
        <dbReference type="Proteomes" id="UP000070107"/>
    </source>
</evidence>
<dbReference type="RefSeq" id="WP_068882114.1">
    <property type="nucleotide sequence ID" value="NZ_LNTU01000023.1"/>
</dbReference>
<feature type="compositionally biased region" description="Basic and acidic residues" evidence="1">
    <location>
        <begin position="43"/>
        <end position="53"/>
    </location>
</feature>
<gene>
    <name evidence="2" type="ORF">ATN84_10790</name>
</gene>
<feature type="region of interest" description="Disordered" evidence="1">
    <location>
        <begin position="34"/>
        <end position="70"/>
    </location>
</feature>
<keyword evidence="3" id="KW-1185">Reference proteome</keyword>
<reference evidence="2 3" key="1">
    <citation type="submission" date="2015-11" db="EMBL/GenBank/DDBJ databases">
        <title>Draft genome sequence of Paramesorhizobium deserti A-3-E, a strain highly resistant to diverse beta-lactam antibiotics.</title>
        <authorList>
            <person name="Lv R."/>
            <person name="Yang X."/>
            <person name="Fang N."/>
            <person name="Guo J."/>
            <person name="Luo X."/>
            <person name="Peng F."/>
            <person name="Yang R."/>
            <person name="Cui Y."/>
            <person name="Fang C."/>
            <person name="Song Y."/>
        </authorList>
    </citation>
    <scope>NUCLEOTIDE SEQUENCE [LARGE SCALE GENOMIC DNA]</scope>
    <source>
        <strain evidence="2 3">A-3-E</strain>
    </source>
</reference>
<protein>
    <submittedName>
        <fullName evidence="2">Uncharacterized protein</fullName>
    </submittedName>
</protein>